<reference evidence="17" key="1">
    <citation type="submission" date="2024-02" db="UniProtKB">
        <authorList>
            <consortium name="WormBaseParasite"/>
        </authorList>
    </citation>
    <scope>IDENTIFICATION</scope>
</reference>
<keyword evidence="7 14" id="KW-1133">Transmembrane helix</keyword>
<accession>A0AAF3ERC4</accession>
<dbReference type="PANTHER" id="PTHR23063">
    <property type="entry name" value="PHOSPHOLIPID ACYLTRANSFERASE"/>
    <property type="match status" value="1"/>
</dbReference>
<evidence type="ECO:0000259" key="15">
    <source>
        <dbReference type="SMART" id="SM00563"/>
    </source>
</evidence>
<evidence type="ECO:0000256" key="1">
    <source>
        <dbReference type="ARBA" id="ARBA00004370"/>
    </source>
</evidence>
<dbReference type="Proteomes" id="UP000887575">
    <property type="component" value="Unassembled WGS sequence"/>
</dbReference>
<protein>
    <submittedName>
        <fullName evidence="17">Phospholipid/glycerol acyltransferase domain-containing protein</fullName>
    </submittedName>
</protein>
<dbReference type="GO" id="GO:0005783">
    <property type="term" value="C:endoplasmic reticulum"/>
    <property type="evidence" value="ECO:0007669"/>
    <property type="project" value="TreeGrafter"/>
</dbReference>
<keyword evidence="9 14" id="KW-0472">Membrane</keyword>
<evidence type="ECO:0000256" key="6">
    <source>
        <dbReference type="ARBA" id="ARBA00022692"/>
    </source>
</evidence>
<evidence type="ECO:0000256" key="11">
    <source>
        <dbReference type="ARBA" id="ARBA00023264"/>
    </source>
</evidence>
<evidence type="ECO:0000256" key="2">
    <source>
        <dbReference type="ARBA" id="ARBA00005189"/>
    </source>
</evidence>
<evidence type="ECO:0000313" key="16">
    <source>
        <dbReference type="Proteomes" id="UP000887575"/>
    </source>
</evidence>
<evidence type="ECO:0000313" key="17">
    <source>
        <dbReference type="WBParaSite" id="MBELARI_LOCUS16653"/>
    </source>
</evidence>
<comment type="pathway">
    <text evidence="2">Lipid metabolism.</text>
</comment>
<comment type="subcellular location">
    <subcellularLocation>
        <location evidence="1">Membrane</location>
    </subcellularLocation>
</comment>
<dbReference type="InterPro" id="IPR045252">
    <property type="entry name" value="LPCAT1-like"/>
</dbReference>
<evidence type="ECO:0000256" key="5">
    <source>
        <dbReference type="ARBA" id="ARBA00022679"/>
    </source>
</evidence>
<evidence type="ECO:0000256" key="12">
    <source>
        <dbReference type="ARBA" id="ARBA00023315"/>
    </source>
</evidence>
<dbReference type="GO" id="GO:0019432">
    <property type="term" value="P:triglyceride biosynthetic process"/>
    <property type="evidence" value="ECO:0007669"/>
    <property type="project" value="TreeGrafter"/>
</dbReference>
<keyword evidence="10" id="KW-0594">Phospholipid biosynthesis</keyword>
<keyword evidence="4" id="KW-0444">Lipid biosynthesis</keyword>
<dbReference type="PANTHER" id="PTHR23063:SF6">
    <property type="entry name" value="PHOSPHOLIPID_GLYCEROL ACYLTRANSFERASE DOMAIN-CONTAINING PROTEIN"/>
    <property type="match status" value="1"/>
</dbReference>
<dbReference type="GO" id="GO:0004366">
    <property type="term" value="F:glycerol-3-phosphate O-acyltransferase activity"/>
    <property type="evidence" value="ECO:0007669"/>
    <property type="project" value="TreeGrafter"/>
</dbReference>
<keyword evidence="11" id="KW-1208">Phospholipid metabolism</keyword>
<dbReference type="AlphaFoldDB" id="A0AAF3ERC4"/>
<dbReference type="CDD" id="cd07991">
    <property type="entry name" value="LPLAT_LPCAT1-like"/>
    <property type="match status" value="1"/>
</dbReference>
<organism evidence="16 17">
    <name type="scientific">Mesorhabditis belari</name>
    <dbReference type="NCBI Taxonomy" id="2138241"/>
    <lineage>
        <taxon>Eukaryota</taxon>
        <taxon>Metazoa</taxon>
        <taxon>Ecdysozoa</taxon>
        <taxon>Nematoda</taxon>
        <taxon>Chromadorea</taxon>
        <taxon>Rhabditida</taxon>
        <taxon>Rhabditina</taxon>
        <taxon>Rhabditomorpha</taxon>
        <taxon>Rhabditoidea</taxon>
        <taxon>Rhabditidae</taxon>
        <taxon>Mesorhabditinae</taxon>
        <taxon>Mesorhabditis</taxon>
    </lineage>
</organism>
<proteinExistence type="inferred from homology"/>
<dbReference type="InterPro" id="IPR002123">
    <property type="entry name" value="Plipid/glycerol_acylTrfase"/>
</dbReference>
<evidence type="ECO:0000256" key="14">
    <source>
        <dbReference type="SAM" id="Phobius"/>
    </source>
</evidence>
<feature type="domain" description="Phospholipid/glycerol acyltransferase" evidence="15">
    <location>
        <begin position="217"/>
        <end position="332"/>
    </location>
</feature>
<evidence type="ECO:0000256" key="13">
    <source>
        <dbReference type="ARBA" id="ARBA00025707"/>
    </source>
</evidence>
<dbReference type="GO" id="GO:0016020">
    <property type="term" value="C:membrane"/>
    <property type="evidence" value="ECO:0007669"/>
    <property type="project" value="UniProtKB-SubCell"/>
</dbReference>
<keyword evidence="12" id="KW-0012">Acyltransferase</keyword>
<dbReference type="WBParaSite" id="MBELARI_LOCUS16653">
    <property type="protein sequence ID" value="MBELARI_LOCUS16653"/>
    <property type="gene ID" value="MBELARI_LOCUS16653"/>
</dbReference>
<keyword evidence="6 14" id="KW-0812">Transmembrane</keyword>
<keyword evidence="16" id="KW-1185">Reference proteome</keyword>
<name>A0AAF3ERC4_9BILA</name>
<dbReference type="SUPFAM" id="SSF69593">
    <property type="entry name" value="Glycerol-3-phosphate (1)-acyltransferase"/>
    <property type="match status" value="1"/>
</dbReference>
<comment type="pathway">
    <text evidence="13">Phospholipid metabolism.</text>
</comment>
<evidence type="ECO:0000256" key="8">
    <source>
        <dbReference type="ARBA" id="ARBA00023098"/>
    </source>
</evidence>
<dbReference type="GO" id="GO:0008654">
    <property type="term" value="P:phospholipid biosynthetic process"/>
    <property type="evidence" value="ECO:0007669"/>
    <property type="project" value="UniProtKB-KW"/>
</dbReference>
<keyword evidence="8" id="KW-0443">Lipid metabolism</keyword>
<keyword evidence="5" id="KW-0808">Transferase</keyword>
<evidence type="ECO:0000256" key="9">
    <source>
        <dbReference type="ARBA" id="ARBA00023136"/>
    </source>
</evidence>
<dbReference type="SMART" id="SM00563">
    <property type="entry name" value="PlsC"/>
    <property type="match status" value="1"/>
</dbReference>
<comment type="similarity">
    <text evidence="3">Belongs to the 1-acyl-sn-glycerol-3-phosphate acyltransferase family.</text>
</comment>
<dbReference type="Pfam" id="PF01553">
    <property type="entry name" value="Acyltransferase"/>
    <property type="match status" value="1"/>
</dbReference>
<evidence type="ECO:0000256" key="4">
    <source>
        <dbReference type="ARBA" id="ARBA00022516"/>
    </source>
</evidence>
<evidence type="ECO:0000256" key="10">
    <source>
        <dbReference type="ARBA" id="ARBA00023209"/>
    </source>
</evidence>
<feature type="transmembrane region" description="Helical" evidence="14">
    <location>
        <begin position="6"/>
        <end position="26"/>
    </location>
</feature>
<evidence type="ECO:0000256" key="3">
    <source>
        <dbReference type="ARBA" id="ARBA00008655"/>
    </source>
</evidence>
<sequence>MFLWLLSIYFGILLGIFLATVFLIVFGQNWGRLPRLYLKIVKSIQSHFPDVYPKDVTAWPSIIDKSPQYTLTRHKESSKASFQFLNEAESPFELCQDALVSGIESIIQDGVLQAYDPCPSYSESLLHFTPLNTWNQTQKLVFYATLGFRFLILFPIRLALFMTSLAWVLMAVAVSFVREYSDVERTSIGIIYCRLYNASMGLVAKYHQEENRPQKPGIAISNHMSPNDAQALFAGVEHGATFGYVVTGQRHTGLIGFIQRMAERVSPCMWLERKSGDERKNFQEDAIKIAKQSGPVLLFPEGYCSNNTMIFQFRKALFQDDVNIYPIAFKQDGRYGDGFWIEDEFYIHLVRLMSSWALVYDVTYLPKMSKRVSESAAEFAGRCQSAIGETAGIPVSGFDGGLKYKQEEQQKLRVLQEKICAEKLVELFFDGESSMDGSISEHSSEFASSGYGSFNESGKSFTESLIEPIEDTLSPSIAYLRARKCSQEVESFFDIQQKQEQIVQ</sequence>
<evidence type="ECO:0000256" key="7">
    <source>
        <dbReference type="ARBA" id="ARBA00022989"/>
    </source>
</evidence>